<dbReference type="AlphaFoldDB" id="A0AAD7CH68"/>
<name>A0AAD7CH68_MYCRO</name>
<keyword evidence="3" id="KW-1185">Reference proteome</keyword>
<evidence type="ECO:0000313" key="3">
    <source>
        <dbReference type="Proteomes" id="UP001221757"/>
    </source>
</evidence>
<reference evidence="2" key="1">
    <citation type="submission" date="2023-03" db="EMBL/GenBank/DDBJ databases">
        <title>Massive genome expansion in bonnet fungi (Mycena s.s.) driven by repeated elements and novel gene families across ecological guilds.</title>
        <authorList>
            <consortium name="Lawrence Berkeley National Laboratory"/>
            <person name="Harder C.B."/>
            <person name="Miyauchi S."/>
            <person name="Viragh M."/>
            <person name="Kuo A."/>
            <person name="Thoen E."/>
            <person name="Andreopoulos B."/>
            <person name="Lu D."/>
            <person name="Skrede I."/>
            <person name="Drula E."/>
            <person name="Henrissat B."/>
            <person name="Morin E."/>
            <person name="Kohler A."/>
            <person name="Barry K."/>
            <person name="LaButti K."/>
            <person name="Morin E."/>
            <person name="Salamov A."/>
            <person name="Lipzen A."/>
            <person name="Mereny Z."/>
            <person name="Hegedus B."/>
            <person name="Baldrian P."/>
            <person name="Stursova M."/>
            <person name="Weitz H."/>
            <person name="Taylor A."/>
            <person name="Grigoriev I.V."/>
            <person name="Nagy L.G."/>
            <person name="Martin F."/>
            <person name="Kauserud H."/>
        </authorList>
    </citation>
    <scope>NUCLEOTIDE SEQUENCE</scope>
    <source>
        <strain evidence="2">CBHHK067</strain>
    </source>
</reference>
<gene>
    <name evidence="2" type="ORF">B0H17DRAFT_1338801</name>
</gene>
<dbReference type="Gene3D" id="1.25.40.10">
    <property type="entry name" value="Tetratricopeptide repeat domain"/>
    <property type="match status" value="1"/>
</dbReference>
<comment type="caution">
    <text evidence="2">The sequence shown here is derived from an EMBL/GenBank/DDBJ whole genome shotgun (WGS) entry which is preliminary data.</text>
</comment>
<dbReference type="InterPro" id="IPR011990">
    <property type="entry name" value="TPR-like_helical_dom_sf"/>
</dbReference>
<dbReference type="PANTHER" id="PTHR46082">
    <property type="entry name" value="ATP/GTP-BINDING PROTEIN-RELATED"/>
    <property type="match status" value="1"/>
</dbReference>
<dbReference type="Proteomes" id="UP001221757">
    <property type="component" value="Unassembled WGS sequence"/>
</dbReference>
<dbReference type="SUPFAM" id="SSF48452">
    <property type="entry name" value="TPR-like"/>
    <property type="match status" value="1"/>
</dbReference>
<accession>A0AAD7CH68</accession>
<proteinExistence type="predicted"/>
<dbReference type="Pfam" id="PF25000">
    <property type="entry name" value="DUF7779"/>
    <property type="match status" value="1"/>
</dbReference>
<evidence type="ECO:0000259" key="1">
    <source>
        <dbReference type="Pfam" id="PF25000"/>
    </source>
</evidence>
<dbReference type="InterPro" id="IPR053137">
    <property type="entry name" value="NLR-like"/>
</dbReference>
<dbReference type="Pfam" id="PF13424">
    <property type="entry name" value="TPR_12"/>
    <property type="match status" value="1"/>
</dbReference>
<evidence type="ECO:0000313" key="2">
    <source>
        <dbReference type="EMBL" id="KAJ7648844.1"/>
    </source>
</evidence>
<sequence>MEVHEAAELLLSTARYEMTEAENEAIANRLVQRLQCLPLAVAQAGAYIASSRRLDRYLELYEDTAQRIQLLNRKPVQSDYEWSVYTTWQISFKELSPRAAELLQLCSFIHHSGITEEIFRHAALYKFTAEEETQLKEPLKFLTNLLSSSSSKWDSLKFIALTTELGGYSLIEFEAGSGAITFSIHPLVHEWCRTTLESKASTELCMQKLVGMSLSATDEFRFGHLVFPHLDALLFKGTEDSAREPNILDLAFAEVYLRIYDEEGRWSDGVKLGNSVLQMATPELQERKVLRIRRWLARMYRGHGHFDEAKILGEQVLSRLTELVGEHDPDTLTSMGNLALAYSDLGLFKKAEALQHTVLNKMREIRGDNHPDTVWPMANLARTYSDLGQLKEAEELEARVLNKCREILGQNHPHPPSHG</sequence>
<organism evidence="2 3">
    <name type="scientific">Mycena rosella</name>
    <name type="common">Pink bonnet</name>
    <name type="synonym">Agaricus rosellus</name>
    <dbReference type="NCBI Taxonomy" id="1033263"/>
    <lineage>
        <taxon>Eukaryota</taxon>
        <taxon>Fungi</taxon>
        <taxon>Dikarya</taxon>
        <taxon>Basidiomycota</taxon>
        <taxon>Agaricomycotina</taxon>
        <taxon>Agaricomycetes</taxon>
        <taxon>Agaricomycetidae</taxon>
        <taxon>Agaricales</taxon>
        <taxon>Marasmiineae</taxon>
        <taxon>Mycenaceae</taxon>
        <taxon>Mycena</taxon>
    </lineage>
</organism>
<dbReference type="InterPro" id="IPR056681">
    <property type="entry name" value="DUF7779"/>
</dbReference>
<dbReference type="EMBL" id="JARKIE010000374">
    <property type="protein sequence ID" value="KAJ7648844.1"/>
    <property type="molecule type" value="Genomic_DNA"/>
</dbReference>
<dbReference type="PANTHER" id="PTHR46082:SF6">
    <property type="entry name" value="AAA+ ATPASE DOMAIN-CONTAINING PROTEIN-RELATED"/>
    <property type="match status" value="1"/>
</dbReference>
<protein>
    <recommendedName>
        <fullName evidence="1">DUF7779 domain-containing protein</fullName>
    </recommendedName>
</protein>
<feature type="domain" description="DUF7779" evidence="1">
    <location>
        <begin position="91"/>
        <end position="199"/>
    </location>
</feature>